<dbReference type="InterPro" id="IPR051680">
    <property type="entry name" value="ATP-dep_Glu-Cys_Ligase-2"/>
</dbReference>
<keyword evidence="4" id="KW-1185">Reference proteome</keyword>
<protein>
    <submittedName>
        <fullName evidence="3">Uncharacterized protein</fullName>
    </submittedName>
</protein>
<feature type="domain" description="DUF403" evidence="1">
    <location>
        <begin position="527"/>
        <end position="847"/>
    </location>
</feature>
<dbReference type="OrthoDB" id="9803842at2"/>
<organism evidence="3 4">
    <name type="scientific">Botrimarina hoheduenensis</name>
    <dbReference type="NCBI Taxonomy" id="2528000"/>
    <lineage>
        <taxon>Bacteria</taxon>
        <taxon>Pseudomonadati</taxon>
        <taxon>Planctomycetota</taxon>
        <taxon>Planctomycetia</taxon>
        <taxon>Pirellulales</taxon>
        <taxon>Lacipirellulaceae</taxon>
        <taxon>Botrimarina</taxon>
    </lineage>
</organism>
<dbReference type="InterPro" id="IPR007296">
    <property type="entry name" value="DUF403"/>
</dbReference>
<dbReference type="PANTHER" id="PTHR34595">
    <property type="entry name" value="BLR5612 PROTEIN"/>
    <property type="match status" value="1"/>
</dbReference>
<evidence type="ECO:0000313" key="4">
    <source>
        <dbReference type="Proteomes" id="UP000318995"/>
    </source>
</evidence>
<dbReference type="Gene3D" id="3.40.50.11290">
    <property type="match status" value="1"/>
</dbReference>
<name>A0A5C5VRI9_9BACT</name>
<accession>A0A5C5VRI9</accession>
<gene>
    <name evidence="3" type="ORF">Pla111_32180</name>
</gene>
<evidence type="ECO:0000259" key="1">
    <source>
        <dbReference type="Pfam" id="PF04168"/>
    </source>
</evidence>
<dbReference type="PANTHER" id="PTHR34595:SF2">
    <property type="entry name" value="BLR2978 PROTEIN"/>
    <property type="match status" value="1"/>
</dbReference>
<dbReference type="Gene3D" id="3.30.1490.270">
    <property type="match status" value="1"/>
</dbReference>
<evidence type="ECO:0000313" key="3">
    <source>
        <dbReference type="EMBL" id="TWT40800.1"/>
    </source>
</evidence>
<dbReference type="AlphaFoldDB" id="A0A5C5VRI9"/>
<dbReference type="RefSeq" id="WP_146575409.1">
    <property type="nucleotide sequence ID" value="NZ_SJPH01000010.1"/>
</dbReference>
<dbReference type="Pfam" id="PF04168">
    <property type="entry name" value="Alpha-E"/>
    <property type="match status" value="1"/>
</dbReference>
<evidence type="ECO:0000259" key="2">
    <source>
        <dbReference type="Pfam" id="PF14403"/>
    </source>
</evidence>
<feature type="domain" description="Circularly permuted ATP-grasp type 2" evidence="2">
    <location>
        <begin position="100"/>
        <end position="477"/>
    </location>
</feature>
<proteinExistence type="predicted"/>
<dbReference type="Proteomes" id="UP000318995">
    <property type="component" value="Unassembled WGS sequence"/>
</dbReference>
<dbReference type="Pfam" id="PF14403">
    <property type="entry name" value="CP_ATPgrasp_2"/>
    <property type="match status" value="1"/>
</dbReference>
<dbReference type="InterPro" id="IPR025841">
    <property type="entry name" value="CP_ATPgrasp_2"/>
</dbReference>
<reference evidence="3 4" key="1">
    <citation type="submission" date="2019-02" db="EMBL/GenBank/DDBJ databases">
        <title>Deep-cultivation of Planctomycetes and their phenomic and genomic characterization uncovers novel biology.</title>
        <authorList>
            <person name="Wiegand S."/>
            <person name="Jogler M."/>
            <person name="Boedeker C."/>
            <person name="Pinto D."/>
            <person name="Vollmers J."/>
            <person name="Rivas-Marin E."/>
            <person name="Kohn T."/>
            <person name="Peeters S.H."/>
            <person name="Heuer A."/>
            <person name="Rast P."/>
            <person name="Oberbeckmann S."/>
            <person name="Bunk B."/>
            <person name="Jeske O."/>
            <person name="Meyerdierks A."/>
            <person name="Storesund J.E."/>
            <person name="Kallscheuer N."/>
            <person name="Luecker S."/>
            <person name="Lage O.M."/>
            <person name="Pohl T."/>
            <person name="Merkel B.J."/>
            <person name="Hornburger P."/>
            <person name="Mueller R.-W."/>
            <person name="Bruemmer F."/>
            <person name="Labrenz M."/>
            <person name="Spormann A.M."/>
            <person name="Op Den Camp H."/>
            <person name="Overmann J."/>
            <person name="Amann R."/>
            <person name="Jetten M.S.M."/>
            <person name="Mascher T."/>
            <person name="Medema M.H."/>
            <person name="Devos D.P."/>
            <person name="Kaster A.-K."/>
            <person name="Ovreas L."/>
            <person name="Rohde M."/>
            <person name="Galperin M.Y."/>
            <person name="Jogler C."/>
        </authorList>
    </citation>
    <scope>NUCLEOTIDE SEQUENCE [LARGE SCALE GENOMIC DNA]</scope>
    <source>
        <strain evidence="3 4">Pla111</strain>
    </source>
</reference>
<comment type="caution">
    <text evidence="3">The sequence shown here is derived from an EMBL/GenBank/DDBJ whole genome shotgun (WGS) entry which is preliminary data.</text>
</comment>
<sequence length="859" mass="94554">MPSQAQTNSQAMAGLPETVEQQLLSTYVPPAGAYDELYDAQRVARAPWLALLEQVERLGGAEVERRWTQSQRLIRENGIAYNAFGDADARPRPWALDPVPLLIAEAEWRGISAGLTQRAKLLELVLQDLYGPQELLRSGLLPPALVYGHPGYRIALHQTDRLPTAAPMLQYYAADLGRAPDGKWWVLADRTEAPSGVGFALENRVVTSRMLPEAFRDSQVQRLAPFFQQLQTMLRNHAPTHRHNPSIAILSQGVGHPNYFEDAYLARYLGCLLVESGDLTVRDHKVWMKTLDGLMPIDVLLRRPNSELCDPLELRGDGISGVAGLLQAERAGAVLLANRCGSGLVESPVFMAFIPRLCQALLGEPLKLPGVASWWCGEAVSLDFVLANLDRLVLKKAYRSRGEESLLVHQLQLLSREQLIELIRAAPHTFVAQEQVNRSSAPAYRNERIEPTHIALRAFAVSSSGGYSVMPGALARTTSDFGPLEASTLSGEGSKDVWIVGDEPVKAVTLLSTEQEPLELVRIGAQLPSRVADDSFWLGRHLERANAAARLVRLVATRLTSEGELSDFPELRALVRGLVEQGQIEPGYAVEPLRTLLPQVEEALPSQVLDTHRAGSLAFTIGRLYSAASQVRDRLSRDTWRIVLGINEKLLAIDSDRANLADLLNLTDELIVDLAAVGGMVVESMTRTQFYRFLDIGRRVECASQSVDLLKTCLIDCRDSSRPLLEAMLESADSLMTYRSRYRASVRLAAVLDLLVTDETNPRSIAFQIDTLERHVRKLPRTGDGATAASDREQRIALSLKHAMQMIDIVPLSDAYELGQPEPLAKLLAGIAHDLPVLASAVSLKYLAHSGLPQQLSPS</sequence>
<dbReference type="SUPFAM" id="SSF56059">
    <property type="entry name" value="Glutathione synthetase ATP-binding domain-like"/>
    <property type="match status" value="1"/>
</dbReference>
<dbReference type="EMBL" id="SJPH01000010">
    <property type="protein sequence ID" value="TWT40800.1"/>
    <property type="molecule type" value="Genomic_DNA"/>
</dbReference>